<dbReference type="PANTHER" id="PTHR30111:SF1">
    <property type="entry name" value="33 KDA CHAPERONIN"/>
    <property type="match status" value="1"/>
</dbReference>
<dbReference type="RefSeq" id="WP_123105686.1">
    <property type="nucleotide sequence ID" value="NZ_CP127527.1"/>
</dbReference>
<dbReference type="PIRSF" id="PIRSF005261">
    <property type="entry name" value="Heat_shock_Hsp33"/>
    <property type="match status" value="1"/>
</dbReference>
<keyword evidence="5" id="KW-0676">Redox-active center</keyword>
<sequence length="283" mass="31428">MPDFSQRFHWETLPVRGALCRLDETYGRVLRDFQGPPPVARLLGEILAGTALLATTQNSYERLIVQAQSQGALRLLVAEISQAGGLRAYARWQEGEPVDLATLPDALLAITVDPGLDRERYQGLVTLRDTVAESLNAYFAESEQSPAFFRLMADPQSRQAAGYFVQRLPGVMEAADWQLLTQFFAVGPDAALFNMAPEDLLPQAFPGESVRLFPPQALSFSCSCSRQRVADMLRALGQEEVEETLAEQGVISVTCEYCRESYRFEASDVAMLFKEENDGARLH</sequence>
<dbReference type="InterPro" id="IPR016153">
    <property type="entry name" value="Heat_shock_Hsp33_N"/>
</dbReference>
<comment type="caution">
    <text evidence="6">The sequence shown here is derived from an EMBL/GenBank/DDBJ whole genome shotgun (WGS) entry which is preliminary data.</text>
</comment>
<evidence type="ECO:0000256" key="1">
    <source>
        <dbReference type="ARBA" id="ARBA00022490"/>
    </source>
</evidence>
<dbReference type="GO" id="GO:0044183">
    <property type="term" value="F:protein folding chaperone"/>
    <property type="evidence" value="ECO:0007669"/>
    <property type="project" value="TreeGrafter"/>
</dbReference>
<keyword evidence="3" id="KW-1015">Disulfide bond</keyword>
<evidence type="ECO:0000256" key="4">
    <source>
        <dbReference type="ARBA" id="ARBA00023186"/>
    </source>
</evidence>
<dbReference type="GO" id="GO:0005737">
    <property type="term" value="C:cytoplasm"/>
    <property type="evidence" value="ECO:0007669"/>
    <property type="project" value="InterPro"/>
</dbReference>
<accession>A0A3M8QPR8</accession>
<proteinExistence type="predicted"/>
<dbReference type="GO" id="GO:0042026">
    <property type="term" value="P:protein refolding"/>
    <property type="evidence" value="ECO:0007669"/>
    <property type="project" value="TreeGrafter"/>
</dbReference>
<dbReference type="SUPFAM" id="SSF118352">
    <property type="entry name" value="HSP33 redox switch-like"/>
    <property type="match status" value="1"/>
</dbReference>
<gene>
    <name evidence="6" type="ORF">EC580_12860</name>
</gene>
<dbReference type="Gene3D" id="3.90.1280.10">
    <property type="entry name" value="HSP33 redox switch-like"/>
    <property type="match status" value="1"/>
</dbReference>
<evidence type="ECO:0000256" key="2">
    <source>
        <dbReference type="ARBA" id="ARBA00022833"/>
    </source>
</evidence>
<dbReference type="GO" id="GO:0051082">
    <property type="term" value="F:unfolded protein binding"/>
    <property type="evidence" value="ECO:0007669"/>
    <property type="project" value="InterPro"/>
</dbReference>
<protein>
    <submittedName>
        <fullName evidence="6">Hsp33 family molecular chaperone HslO</fullName>
    </submittedName>
</protein>
<dbReference type="InterPro" id="IPR016154">
    <property type="entry name" value="Heat_shock_Hsp33_C"/>
</dbReference>
<keyword evidence="2" id="KW-0862">Zinc</keyword>
<dbReference type="EMBL" id="RIZI01000191">
    <property type="protein sequence ID" value="RNF58236.1"/>
    <property type="molecule type" value="Genomic_DNA"/>
</dbReference>
<keyword evidence="4" id="KW-0143">Chaperone</keyword>
<dbReference type="InterPro" id="IPR000397">
    <property type="entry name" value="Heat_shock_Hsp33"/>
</dbReference>
<evidence type="ECO:0000256" key="5">
    <source>
        <dbReference type="ARBA" id="ARBA00023284"/>
    </source>
</evidence>
<dbReference type="SUPFAM" id="SSF64397">
    <property type="entry name" value="Hsp33 domain"/>
    <property type="match status" value="1"/>
</dbReference>
<evidence type="ECO:0000313" key="6">
    <source>
        <dbReference type="EMBL" id="RNF58236.1"/>
    </source>
</evidence>
<dbReference type="Pfam" id="PF01430">
    <property type="entry name" value="HSP33"/>
    <property type="match status" value="1"/>
</dbReference>
<name>A0A3M8QPR8_9PROT</name>
<keyword evidence="1" id="KW-0963">Cytoplasm</keyword>
<dbReference type="PANTHER" id="PTHR30111">
    <property type="entry name" value="33 KDA CHAPERONIN"/>
    <property type="match status" value="1"/>
</dbReference>
<dbReference type="CDD" id="cd00498">
    <property type="entry name" value="Hsp33"/>
    <property type="match status" value="1"/>
</dbReference>
<evidence type="ECO:0000256" key="3">
    <source>
        <dbReference type="ARBA" id="ARBA00023157"/>
    </source>
</evidence>
<organism evidence="6">
    <name type="scientific">Acidithiobacillus sulfuriphilus</name>
    <dbReference type="NCBI Taxonomy" id="1867749"/>
    <lineage>
        <taxon>Bacteria</taxon>
        <taxon>Pseudomonadati</taxon>
        <taxon>Pseudomonadota</taxon>
        <taxon>Acidithiobacillia</taxon>
        <taxon>Acidithiobacillales</taxon>
        <taxon>Acidithiobacillaceae</taxon>
        <taxon>Acidithiobacillus</taxon>
    </lineage>
</organism>
<dbReference type="AlphaFoldDB" id="A0A3M8QPR8"/>
<dbReference type="Gene3D" id="3.55.30.10">
    <property type="entry name" value="Hsp33 domain"/>
    <property type="match status" value="1"/>
</dbReference>
<dbReference type="OrthoDB" id="9793753at2"/>
<reference evidence="6" key="1">
    <citation type="submission" date="2018-10" db="EMBL/GenBank/DDBJ databases">
        <title>Acidithiobacillus sulfuriphilus sp. nov.: an extremely acidophilic sulfur-oxidizing chemolithotroph isolated from a neutral pH environment.</title>
        <authorList>
            <person name="Falagan C."/>
            <person name="Moya-Beltran A."/>
            <person name="Quatrini R."/>
            <person name="Johnson D.B."/>
        </authorList>
    </citation>
    <scope>NUCLEOTIDE SEQUENCE [LARGE SCALE GENOMIC DNA]</scope>
    <source>
        <strain evidence="6">CJ-2</strain>
    </source>
</reference>